<dbReference type="OrthoDB" id="9151999at2"/>
<evidence type="ECO:0000256" key="2">
    <source>
        <dbReference type="SAM" id="Phobius"/>
    </source>
</evidence>
<sequence length="237" mass="26972">MLPYVAILDLLLCFTYLGAMRIYFVGSHATGKTTLCRFVSQRYGLPMITEVARAVLAEMEATLDTLRTDMDLVCEYQHRVFERQVAIEKLHNGTFVSDRAFDNLAYAAEHTTIVADILGDKRFQDYMQWVSEGLVFFVRPHPSLLREDGVRAGVSWESVLRIDGMIKLMLEQHRISYLPLESVSMQERVRAVEFVLGRSGLQPHRGNGQAVEDEREASGPYRKGRRLPSDLITTLSN</sequence>
<proteinExistence type="predicted"/>
<feature type="domain" description="NadR/Ttd14 AAA" evidence="3">
    <location>
        <begin position="21"/>
        <end position="188"/>
    </location>
</feature>
<keyword evidence="5" id="KW-1185">Reference proteome</keyword>
<dbReference type="SUPFAM" id="SSF52540">
    <property type="entry name" value="P-loop containing nucleoside triphosphate hydrolases"/>
    <property type="match status" value="1"/>
</dbReference>
<dbReference type="InterPro" id="IPR027417">
    <property type="entry name" value="P-loop_NTPase"/>
</dbReference>
<gene>
    <name evidence="4" type="ordered locus">Hoch_6088</name>
</gene>
<protein>
    <recommendedName>
        <fullName evidence="3">NadR/Ttd14 AAA domain-containing protein</fullName>
    </recommendedName>
</protein>
<dbReference type="STRING" id="502025.Hoch_6088"/>
<dbReference type="Pfam" id="PF13521">
    <property type="entry name" value="AAA_28"/>
    <property type="match status" value="1"/>
</dbReference>
<accession>D0LL67</accession>
<dbReference type="InterPro" id="IPR038727">
    <property type="entry name" value="NadR/Ttd14_AAA_dom"/>
</dbReference>
<evidence type="ECO:0000313" key="5">
    <source>
        <dbReference type="Proteomes" id="UP000001880"/>
    </source>
</evidence>
<dbReference type="KEGG" id="hoh:Hoch_6088"/>
<name>D0LL67_HALO1</name>
<dbReference type="HOGENOM" id="CLU_1169378_0_0_7"/>
<keyword evidence="2" id="KW-0472">Membrane</keyword>
<organism evidence="4 5">
    <name type="scientific">Haliangium ochraceum (strain DSM 14365 / JCM 11303 / SMP-2)</name>
    <dbReference type="NCBI Taxonomy" id="502025"/>
    <lineage>
        <taxon>Bacteria</taxon>
        <taxon>Pseudomonadati</taxon>
        <taxon>Myxococcota</taxon>
        <taxon>Polyangia</taxon>
        <taxon>Haliangiales</taxon>
        <taxon>Kofleriaceae</taxon>
        <taxon>Haliangium</taxon>
    </lineage>
</organism>
<dbReference type="Proteomes" id="UP000001880">
    <property type="component" value="Chromosome"/>
</dbReference>
<feature type="region of interest" description="Disordered" evidence="1">
    <location>
        <begin position="203"/>
        <end position="226"/>
    </location>
</feature>
<dbReference type="Gene3D" id="3.40.50.300">
    <property type="entry name" value="P-loop containing nucleotide triphosphate hydrolases"/>
    <property type="match status" value="1"/>
</dbReference>
<keyword evidence="2" id="KW-0812">Transmembrane</keyword>
<dbReference type="eggNOG" id="COG3172">
    <property type="taxonomic scope" value="Bacteria"/>
</dbReference>
<evidence type="ECO:0000256" key="1">
    <source>
        <dbReference type="SAM" id="MobiDB-lite"/>
    </source>
</evidence>
<reference evidence="4 5" key="1">
    <citation type="journal article" date="2010" name="Stand. Genomic Sci.">
        <title>Complete genome sequence of Haliangium ochraceum type strain (SMP-2).</title>
        <authorList>
            <consortium name="US DOE Joint Genome Institute (JGI-PGF)"/>
            <person name="Ivanova N."/>
            <person name="Daum C."/>
            <person name="Lang E."/>
            <person name="Abt B."/>
            <person name="Kopitz M."/>
            <person name="Saunders E."/>
            <person name="Lapidus A."/>
            <person name="Lucas S."/>
            <person name="Glavina Del Rio T."/>
            <person name="Nolan M."/>
            <person name="Tice H."/>
            <person name="Copeland A."/>
            <person name="Cheng J.F."/>
            <person name="Chen F."/>
            <person name="Bruce D."/>
            <person name="Goodwin L."/>
            <person name="Pitluck S."/>
            <person name="Mavromatis K."/>
            <person name="Pati A."/>
            <person name="Mikhailova N."/>
            <person name="Chen A."/>
            <person name="Palaniappan K."/>
            <person name="Land M."/>
            <person name="Hauser L."/>
            <person name="Chang Y.J."/>
            <person name="Jeffries C.D."/>
            <person name="Detter J.C."/>
            <person name="Brettin T."/>
            <person name="Rohde M."/>
            <person name="Goker M."/>
            <person name="Bristow J."/>
            <person name="Markowitz V."/>
            <person name="Eisen J.A."/>
            <person name="Hugenholtz P."/>
            <person name="Kyrpides N.C."/>
            <person name="Klenk H.P."/>
        </authorList>
    </citation>
    <scope>NUCLEOTIDE SEQUENCE [LARGE SCALE GENOMIC DNA]</scope>
    <source>
        <strain evidence="5">DSM 14365 / CIP 107738 / JCM 11303 / AJ 13395 / SMP-2</strain>
    </source>
</reference>
<keyword evidence="2" id="KW-1133">Transmembrane helix</keyword>
<feature type="transmembrane region" description="Helical" evidence="2">
    <location>
        <begin position="6"/>
        <end position="24"/>
    </location>
</feature>
<dbReference type="EMBL" id="CP001804">
    <property type="protein sequence ID" value="ACY18563.1"/>
    <property type="molecule type" value="Genomic_DNA"/>
</dbReference>
<evidence type="ECO:0000259" key="3">
    <source>
        <dbReference type="Pfam" id="PF13521"/>
    </source>
</evidence>
<dbReference type="AlphaFoldDB" id="D0LL67"/>
<evidence type="ECO:0000313" key="4">
    <source>
        <dbReference type="EMBL" id="ACY18563.1"/>
    </source>
</evidence>